<feature type="non-terminal residue" evidence="2">
    <location>
        <position position="467"/>
    </location>
</feature>
<gene>
    <name evidence="2" type="ORF">LCGC14_0702490</name>
</gene>
<dbReference type="InterPro" id="IPR044947">
    <property type="entry name" value="Phage_T4_Gp32_ssDNA-bd_sf"/>
</dbReference>
<evidence type="ECO:0000256" key="1">
    <source>
        <dbReference type="SAM" id="MobiDB-lite"/>
    </source>
</evidence>
<evidence type="ECO:0000313" key="2">
    <source>
        <dbReference type="EMBL" id="KKN43526.1"/>
    </source>
</evidence>
<feature type="region of interest" description="Disordered" evidence="1">
    <location>
        <begin position="1"/>
        <end position="47"/>
    </location>
</feature>
<proteinExistence type="predicted"/>
<organism evidence="2">
    <name type="scientific">marine sediment metagenome</name>
    <dbReference type="NCBI Taxonomy" id="412755"/>
    <lineage>
        <taxon>unclassified sequences</taxon>
        <taxon>metagenomes</taxon>
        <taxon>ecological metagenomes</taxon>
    </lineage>
</organism>
<dbReference type="Gene3D" id="3.90.198.10">
    <property type="entry name" value="Replication Fork Single-Stranded Dna Binding Protein"/>
    <property type="match status" value="1"/>
</dbReference>
<sequence>MAQAKKKVKKKVKRGAPTARRGGGNRREQVRQKMRESEETRTRRGSNTVILPDGIERFEASKRMELAIVPYKVSVENHPDQVNMGDKWYRKPFKIHRNVGIENKTIVCPKSFGLACPICEEVSRIYKKAKDAGEKEAKRLRAEASALGAKDRDLFNVYFPDKEEEGVMVWDVSYHNFSKKLNAELTDEKADEDWYCFWLEKDGYTLKVRMAEETLGENTFLKADRIDFEERKGSIPKAILEQAVDLDTCLRVMSYDEIENLYLGAGDAGVPDEHSTVEPFGDQDQPECFGKEFDDYEDCAECASAKACEGGGEEEVGEEQPECFGKEYDDYEDCSSCEHAKACEGGGEAEAKEEKPECFGKEFDAYEDCADCSFAKACKGGGEEGAGEEEAGEEQPECFGKEFDAYEDCASCGHAKACEGGGEDASEAEVEEKEEQPECFSKEFGVYEDCTDCSFAKACEGGDEDLG</sequence>
<reference evidence="2" key="1">
    <citation type="journal article" date="2015" name="Nature">
        <title>Complex archaea that bridge the gap between prokaryotes and eukaryotes.</title>
        <authorList>
            <person name="Spang A."/>
            <person name="Saw J.H."/>
            <person name="Jorgensen S.L."/>
            <person name="Zaremba-Niedzwiedzka K."/>
            <person name="Martijn J."/>
            <person name="Lind A.E."/>
            <person name="van Eijk R."/>
            <person name="Schleper C."/>
            <person name="Guy L."/>
            <person name="Ettema T.J."/>
        </authorList>
    </citation>
    <scope>NUCLEOTIDE SEQUENCE</scope>
</reference>
<accession>A0A0F9T3A8</accession>
<protein>
    <submittedName>
        <fullName evidence="2">Uncharacterized protein</fullName>
    </submittedName>
</protein>
<feature type="compositionally biased region" description="Basic and acidic residues" evidence="1">
    <location>
        <begin position="25"/>
        <end position="42"/>
    </location>
</feature>
<dbReference type="AlphaFoldDB" id="A0A0F9T3A8"/>
<name>A0A0F9T3A8_9ZZZZ</name>
<comment type="caution">
    <text evidence="2">The sequence shown here is derived from an EMBL/GenBank/DDBJ whole genome shotgun (WGS) entry which is preliminary data.</text>
</comment>
<feature type="compositionally biased region" description="Basic residues" evidence="1">
    <location>
        <begin position="1"/>
        <end position="14"/>
    </location>
</feature>
<dbReference type="GO" id="GO:0003697">
    <property type="term" value="F:single-stranded DNA binding"/>
    <property type="evidence" value="ECO:0007669"/>
    <property type="project" value="InterPro"/>
</dbReference>
<dbReference type="EMBL" id="LAZR01001506">
    <property type="protein sequence ID" value="KKN43526.1"/>
    <property type="molecule type" value="Genomic_DNA"/>
</dbReference>